<comment type="similarity">
    <text evidence="7">Belongs to the argonaute family. Piwi subfamily.</text>
</comment>
<gene>
    <name evidence="10" type="ORF">L798_03768</name>
</gene>
<keyword evidence="11" id="KW-1185">Reference proteome</keyword>
<dbReference type="SMART" id="SM00949">
    <property type="entry name" value="PAZ"/>
    <property type="match status" value="1"/>
</dbReference>
<dbReference type="eggNOG" id="KOG1042">
    <property type="taxonomic scope" value="Eukaryota"/>
</dbReference>
<evidence type="ECO:0000313" key="10">
    <source>
        <dbReference type="EMBL" id="KDR24113.1"/>
    </source>
</evidence>
<keyword evidence="2" id="KW-0217">Developmental protein</keyword>
<dbReference type="InterPro" id="IPR003165">
    <property type="entry name" value="Piwi"/>
</dbReference>
<evidence type="ECO:0000256" key="4">
    <source>
        <dbReference type="ARBA" id="ARBA00022782"/>
    </source>
</evidence>
<evidence type="ECO:0000259" key="9">
    <source>
        <dbReference type="PROSITE" id="PS50822"/>
    </source>
</evidence>
<dbReference type="AlphaFoldDB" id="A0A067RM87"/>
<dbReference type="InterPro" id="IPR036085">
    <property type="entry name" value="PAZ_dom_sf"/>
</dbReference>
<dbReference type="FunFam" id="2.170.260.10:FF:000003">
    <property type="entry name" value="Piwi-like RNA-mediated gene silencing 2"/>
    <property type="match status" value="1"/>
</dbReference>
<dbReference type="PANTHER" id="PTHR22891">
    <property type="entry name" value="EUKARYOTIC TRANSLATION INITIATION FACTOR 2C"/>
    <property type="match status" value="1"/>
</dbReference>
<organism evidence="10 11">
    <name type="scientific">Zootermopsis nevadensis</name>
    <name type="common">Dampwood termite</name>
    <dbReference type="NCBI Taxonomy" id="136037"/>
    <lineage>
        <taxon>Eukaryota</taxon>
        <taxon>Metazoa</taxon>
        <taxon>Ecdysozoa</taxon>
        <taxon>Arthropoda</taxon>
        <taxon>Hexapoda</taxon>
        <taxon>Insecta</taxon>
        <taxon>Pterygota</taxon>
        <taxon>Neoptera</taxon>
        <taxon>Polyneoptera</taxon>
        <taxon>Dictyoptera</taxon>
        <taxon>Blattodea</taxon>
        <taxon>Blattoidea</taxon>
        <taxon>Termitoidae</taxon>
        <taxon>Termopsidae</taxon>
        <taxon>Zootermopsis</taxon>
    </lineage>
</organism>
<proteinExistence type="inferred from homology"/>
<dbReference type="EMBL" id="KK852427">
    <property type="protein sequence ID" value="KDR24113.1"/>
    <property type="molecule type" value="Genomic_DNA"/>
</dbReference>
<dbReference type="STRING" id="136037.A0A067RM87"/>
<name>A0A067RM87_ZOONE</name>
<dbReference type="PROSITE" id="PS50822">
    <property type="entry name" value="PIWI"/>
    <property type="match status" value="1"/>
</dbReference>
<feature type="domain" description="PAZ" evidence="8">
    <location>
        <begin position="173"/>
        <end position="284"/>
    </location>
</feature>
<dbReference type="InParanoid" id="A0A067RM87"/>
<evidence type="ECO:0000256" key="1">
    <source>
        <dbReference type="ARBA" id="ARBA00004496"/>
    </source>
</evidence>
<evidence type="ECO:0000256" key="7">
    <source>
        <dbReference type="ARBA" id="ARBA00038291"/>
    </source>
</evidence>
<dbReference type="SMART" id="SM00950">
    <property type="entry name" value="Piwi"/>
    <property type="match status" value="1"/>
</dbReference>
<keyword evidence="4" id="KW-0221">Differentiation</keyword>
<keyword evidence="6" id="KW-0943">RNA-mediated gene silencing</keyword>
<dbReference type="InterPro" id="IPR003100">
    <property type="entry name" value="PAZ_dom"/>
</dbReference>
<dbReference type="Gene3D" id="3.40.50.2300">
    <property type="match status" value="1"/>
</dbReference>
<dbReference type="PROSITE" id="PS50821">
    <property type="entry name" value="PAZ"/>
    <property type="match status" value="1"/>
</dbReference>
<dbReference type="Gene3D" id="2.170.260.10">
    <property type="entry name" value="paz domain"/>
    <property type="match status" value="1"/>
</dbReference>
<evidence type="ECO:0000259" key="8">
    <source>
        <dbReference type="PROSITE" id="PS50821"/>
    </source>
</evidence>
<dbReference type="Pfam" id="PF23278">
    <property type="entry name" value="Piwi_N"/>
    <property type="match status" value="1"/>
</dbReference>
<dbReference type="InterPro" id="IPR012337">
    <property type="entry name" value="RNaseH-like_sf"/>
</dbReference>
<dbReference type="SUPFAM" id="SSF101690">
    <property type="entry name" value="PAZ domain"/>
    <property type="match status" value="1"/>
</dbReference>
<dbReference type="GO" id="GO:0003723">
    <property type="term" value="F:RNA binding"/>
    <property type="evidence" value="ECO:0007669"/>
    <property type="project" value="UniProtKB-KW"/>
</dbReference>
<dbReference type="GO" id="GO:0005737">
    <property type="term" value="C:cytoplasm"/>
    <property type="evidence" value="ECO:0007669"/>
    <property type="project" value="UniProtKB-SubCell"/>
</dbReference>
<dbReference type="CDD" id="cd04658">
    <property type="entry name" value="Piwi_piwi-like_Euk"/>
    <property type="match status" value="1"/>
</dbReference>
<accession>A0A067RM87</accession>
<dbReference type="Gene3D" id="3.30.420.10">
    <property type="entry name" value="Ribonuclease H-like superfamily/Ribonuclease H"/>
    <property type="match status" value="1"/>
</dbReference>
<reference evidence="10 11" key="1">
    <citation type="journal article" date="2014" name="Nat. Commun.">
        <title>Molecular traces of alternative social organization in a termite genome.</title>
        <authorList>
            <person name="Terrapon N."/>
            <person name="Li C."/>
            <person name="Robertson H.M."/>
            <person name="Ji L."/>
            <person name="Meng X."/>
            <person name="Booth W."/>
            <person name="Chen Z."/>
            <person name="Childers C.P."/>
            <person name="Glastad K.M."/>
            <person name="Gokhale K."/>
            <person name="Gowin J."/>
            <person name="Gronenberg W."/>
            <person name="Hermansen R.A."/>
            <person name="Hu H."/>
            <person name="Hunt B.G."/>
            <person name="Huylmans A.K."/>
            <person name="Khalil S.M."/>
            <person name="Mitchell R.D."/>
            <person name="Munoz-Torres M.C."/>
            <person name="Mustard J.A."/>
            <person name="Pan H."/>
            <person name="Reese J.T."/>
            <person name="Scharf M.E."/>
            <person name="Sun F."/>
            <person name="Vogel H."/>
            <person name="Xiao J."/>
            <person name="Yang W."/>
            <person name="Yang Z."/>
            <person name="Yang Z."/>
            <person name="Zhou J."/>
            <person name="Zhu J."/>
            <person name="Brent C.S."/>
            <person name="Elsik C.G."/>
            <person name="Goodisman M.A."/>
            <person name="Liberles D.A."/>
            <person name="Roe R.M."/>
            <person name="Vargo E.L."/>
            <person name="Vilcinskas A."/>
            <person name="Wang J."/>
            <person name="Bornberg-Bauer E."/>
            <person name="Korb J."/>
            <person name="Zhang G."/>
            <person name="Liebig J."/>
        </authorList>
    </citation>
    <scope>NUCLEOTIDE SEQUENCE [LARGE SCALE GENOMIC DNA]</scope>
    <source>
        <tissue evidence="10">Whole organism</tissue>
    </source>
</reference>
<evidence type="ECO:0000256" key="6">
    <source>
        <dbReference type="ARBA" id="ARBA00023158"/>
    </source>
</evidence>
<evidence type="ECO:0000313" key="11">
    <source>
        <dbReference type="Proteomes" id="UP000027135"/>
    </source>
</evidence>
<dbReference type="SUPFAM" id="SSF53098">
    <property type="entry name" value="Ribonuclease H-like"/>
    <property type="match status" value="1"/>
</dbReference>
<dbReference type="InterPro" id="IPR036397">
    <property type="entry name" value="RNaseH_sf"/>
</dbReference>
<keyword evidence="5" id="KW-0694">RNA-binding</keyword>
<dbReference type="GO" id="GO:0140965">
    <property type="term" value="P:secondary piRNA processing"/>
    <property type="evidence" value="ECO:0007669"/>
    <property type="project" value="UniProtKB-ARBA"/>
</dbReference>
<feature type="non-terminal residue" evidence="10">
    <location>
        <position position="1"/>
    </location>
</feature>
<evidence type="ECO:0000256" key="2">
    <source>
        <dbReference type="ARBA" id="ARBA00022473"/>
    </source>
</evidence>
<dbReference type="Pfam" id="PF02170">
    <property type="entry name" value="PAZ"/>
    <property type="match status" value="1"/>
</dbReference>
<feature type="domain" description="Piwi" evidence="9">
    <location>
        <begin position="454"/>
        <end position="740"/>
    </location>
</feature>
<dbReference type="CDD" id="cd02845">
    <property type="entry name" value="PAZ_piwi_like"/>
    <property type="match status" value="1"/>
</dbReference>
<evidence type="ECO:0000256" key="5">
    <source>
        <dbReference type="ARBA" id="ARBA00022884"/>
    </source>
</evidence>
<dbReference type="Proteomes" id="UP000027135">
    <property type="component" value="Unassembled WGS sequence"/>
</dbReference>
<dbReference type="GO" id="GO:0030154">
    <property type="term" value="P:cell differentiation"/>
    <property type="evidence" value="ECO:0007669"/>
    <property type="project" value="UniProtKB-KW"/>
</dbReference>
<dbReference type="OMA" id="WSGTCRV"/>
<comment type="subcellular location">
    <subcellularLocation>
        <location evidence="1">Cytoplasm</location>
    </subcellularLocation>
</comment>
<dbReference type="Pfam" id="PF02171">
    <property type="entry name" value="Piwi"/>
    <property type="match status" value="1"/>
</dbReference>
<dbReference type="FunCoup" id="A0A067RM87">
    <property type="interactions" value="16"/>
</dbReference>
<evidence type="ECO:0000256" key="3">
    <source>
        <dbReference type="ARBA" id="ARBA00022490"/>
    </source>
</evidence>
<protein>
    <submittedName>
        <fullName evidence="10">Protein piwi</fullName>
    </submittedName>
</protein>
<dbReference type="FunFam" id="3.30.420.10:FF:000014">
    <property type="entry name" value="Piwi-like RNA-mediated gene silencing 1"/>
    <property type="match status" value="1"/>
</dbReference>
<keyword evidence="3" id="KW-0963">Cytoplasm</keyword>
<sequence>GTSGRQVTLKANYFRLETHTNWCLYQYRVDFAPEEDRTVVRKGLLRNHKPVLGGYIFDGTMMFTSHRLNPDPMELFSTRESDKTPIRITVRLVGDLTEGDYHYIQFFNILMRKALGYLQLQLVGRNFFDALAKIVVPKYNLELWPGYLTSIRQHETNILMCSEITHKVMRQDTVLELLTECVQRGERRYKELFKQAIIGAVVLTDYNNRTYRVDDVDFDVTPSSTFELRRGEQVSYIDYYLRKYQRKIYSVDQPLLVTRTKAREQRAGQDEFVYLVPELCRMTGLTDEMRGNFNVMRDLAEHTRVGPQGRMDRLNAFNRRLLKEQNVRTDLLEWNMRLADKLIEFQGRVLPQEKILQGGHQGQEVKYDAGPLTDWTKELRSNPMLVIPALNNWVVICPNRLRRDAQNFVSTLVRAAQGMRFVIPQPYFCDIPDDRASSFVQALEQVISSRDPQMIMCIVTNNRLDRYAAIKKKCCVDRAVPTQVIVARSLTAKSVMSIATKVAIQMSCKIGGAPWTVEIPLSGLMVVGFDVCHDTTTKEKSYGALVASLDKPFSRYFSAVSAHTTGEELSNYLTSNIAKALHKYKEYNGGALPQRIVIYRDGVGEGQIPYVYKHEVELLKERLNIMYGSQPVRMAFIVVTKRINTRLFLGNGNPPPGTVADDCITMPYDFFLVSQSVRQGTVSPTSYNVISDNVGLDPDKLQRLTYKLTHLYFNWSGTVRVPAPCQYAHKLAYLVGQALHNAPSSRLEDLLYFL</sequence>